<reference evidence="5 6" key="1">
    <citation type="journal article" date="2018" name="Biodegradation">
        <title>1,4-Dioxane degradation characteristics of Rhodococcus aetherivorans JCM 14343.</title>
        <authorList>
            <person name="Inoue D."/>
            <person name="Tsunoda T."/>
            <person name="Yamamoto N."/>
            <person name="Ike M."/>
            <person name="Sei K."/>
        </authorList>
    </citation>
    <scope>NUCLEOTIDE SEQUENCE [LARGE SCALE GENOMIC DNA]</scope>
    <source>
        <strain evidence="5 6">JCM 14343</strain>
    </source>
</reference>
<keyword evidence="1" id="KW-0805">Transcription regulation</keyword>
<dbReference type="PANTHER" id="PTHR44688:SF16">
    <property type="entry name" value="DNA-BINDING TRANSCRIPTIONAL ACTIVATOR DEVR_DOSR"/>
    <property type="match status" value="1"/>
</dbReference>
<evidence type="ECO:0000256" key="3">
    <source>
        <dbReference type="ARBA" id="ARBA00023163"/>
    </source>
</evidence>
<dbReference type="PRINTS" id="PR00038">
    <property type="entry name" value="HTHLUXR"/>
</dbReference>
<gene>
    <name evidence="5" type="ORF">RAJCM14343_2070</name>
</gene>
<dbReference type="EMBL" id="BLAH01000076">
    <property type="protein sequence ID" value="GES36817.1"/>
    <property type="molecule type" value="Genomic_DNA"/>
</dbReference>
<sequence length="873" mass="92123">MISAWPLTGRGDELRIVRTVIAGDSSCAGIVIAGAPGVGKTRLAREALEQARTRRCRTYWTAGTESSRSVPLGAFTDVVTDFGADPLMRVHDVLTGLVGGPDRPHLVVGVDDAHLLDDMSAFVVHRLVLHGLATVVLTIRAGERWPDALVRCCKNGPLRRLDLRPLSRDDTRTLVETVLEAPMEASSAERLWACTQGNVLYLRHLLEDEYASGRLTQSSGVWLWPGPSGLSPTLLGLVEASIGRQSASVCEVLDVLSTCEPLDLAVLRTVVDPAALDAAEASRLVVVETDSRAPTVRLAHPLIGEVRRAEAGTLRLRTIRGRVAAALTATGDTDPRTTVRRTLLTMNSDCQATAATLLEAASAAMQLLDAHLSDQFARAAVAAGGGAAAHLTRAFTLGLLERGQEADHLLSELASTVPDGALRLRIALIRAGNSTWVERAPCKAEEILTATGELAASLDRRSAHRALRSAAAAAGGHCRTAVNLARDALHDGGIDDYETMMAIWSLVIGLGDVGDVDAVSDVAATGYALAEGSFEAAHLRFGLGLLELTAYLLAGRLADADTVTHRLYEHGLDMPHAVGVNFMLGMCEAAHGRLATAQRHLREAVAQSTGSADNTTPGLLSATLLVATLSMSGKPSEAERILAGVDVRIGPGFAMWDPDIAAAEGWVRAAAGALSEAITTVRRAADVAADQGRPAREVQCLQIATQFGDATTARRLRQLSTVVSGPRVAAAAAHATALAGRDGDALLEASRAYEVFGDLVAAADAAAHAAANFRRAGRRGPALTACAVARRLADACEGASTPALRAYLEPVPLTGRQREIVELVQRGLSNREIAERLGVSVRTVEGHLYRACRRTGVCSRDELGELLGTHPNR</sequence>
<evidence type="ECO:0000313" key="5">
    <source>
        <dbReference type="EMBL" id="GES36817.1"/>
    </source>
</evidence>
<protein>
    <submittedName>
        <fullName evidence="5">ATPase</fullName>
    </submittedName>
</protein>
<accession>A0ABQ0YJU8</accession>
<keyword evidence="3" id="KW-0804">Transcription</keyword>
<dbReference type="InterPro" id="IPR041664">
    <property type="entry name" value="AAA_16"/>
</dbReference>
<dbReference type="Gene3D" id="1.10.10.10">
    <property type="entry name" value="Winged helix-like DNA-binding domain superfamily/Winged helix DNA-binding domain"/>
    <property type="match status" value="1"/>
</dbReference>
<keyword evidence="6" id="KW-1185">Reference proteome</keyword>
<dbReference type="Gene3D" id="3.40.50.300">
    <property type="entry name" value="P-loop containing nucleotide triphosphate hydrolases"/>
    <property type="match status" value="1"/>
</dbReference>
<evidence type="ECO:0000313" key="6">
    <source>
        <dbReference type="Proteomes" id="UP000325466"/>
    </source>
</evidence>
<comment type="caution">
    <text evidence="5">The sequence shown here is derived from an EMBL/GenBank/DDBJ whole genome shotgun (WGS) entry which is preliminary data.</text>
</comment>
<dbReference type="SUPFAM" id="SSF52540">
    <property type="entry name" value="P-loop containing nucleoside triphosphate hydrolases"/>
    <property type="match status" value="1"/>
</dbReference>
<evidence type="ECO:0000256" key="2">
    <source>
        <dbReference type="ARBA" id="ARBA00023125"/>
    </source>
</evidence>
<dbReference type="InterPro" id="IPR036388">
    <property type="entry name" value="WH-like_DNA-bd_sf"/>
</dbReference>
<evidence type="ECO:0000259" key="4">
    <source>
        <dbReference type="PROSITE" id="PS50043"/>
    </source>
</evidence>
<dbReference type="Pfam" id="PF13191">
    <property type="entry name" value="AAA_16"/>
    <property type="match status" value="1"/>
</dbReference>
<evidence type="ECO:0000256" key="1">
    <source>
        <dbReference type="ARBA" id="ARBA00023015"/>
    </source>
</evidence>
<dbReference type="CDD" id="cd06170">
    <property type="entry name" value="LuxR_C_like"/>
    <property type="match status" value="1"/>
</dbReference>
<dbReference type="PANTHER" id="PTHR44688">
    <property type="entry name" value="DNA-BINDING TRANSCRIPTIONAL ACTIVATOR DEVR_DOSR"/>
    <property type="match status" value="1"/>
</dbReference>
<dbReference type="SUPFAM" id="SSF46894">
    <property type="entry name" value="C-terminal effector domain of the bipartite response regulators"/>
    <property type="match status" value="1"/>
</dbReference>
<dbReference type="Pfam" id="PF00196">
    <property type="entry name" value="GerE"/>
    <property type="match status" value="1"/>
</dbReference>
<dbReference type="RefSeq" id="WP_043798427.1">
    <property type="nucleotide sequence ID" value="NZ_BAAAYP010000020.1"/>
</dbReference>
<dbReference type="InterPro" id="IPR000792">
    <property type="entry name" value="Tscrpt_reg_LuxR_C"/>
</dbReference>
<dbReference type="PROSITE" id="PS50043">
    <property type="entry name" value="HTH_LUXR_2"/>
    <property type="match status" value="1"/>
</dbReference>
<feature type="domain" description="HTH luxR-type" evidence="4">
    <location>
        <begin position="806"/>
        <end position="871"/>
    </location>
</feature>
<name>A0ABQ0YJU8_9NOCA</name>
<dbReference type="InterPro" id="IPR016032">
    <property type="entry name" value="Sig_transdc_resp-reg_C-effctor"/>
</dbReference>
<dbReference type="InterPro" id="IPR027417">
    <property type="entry name" value="P-loop_NTPase"/>
</dbReference>
<proteinExistence type="predicted"/>
<dbReference type="SMART" id="SM00421">
    <property type="entry name" value="HTH_LUXR"/>
    <property type="match status" value="1"/>
</dbReference>
<dbReference type="PROSITE" id="PS00622">
    <property type="entry name" value="HTH_LUXR_1"/>
    <property type="match status" value="1"/>
</dbReference>
<dbReference type="Proteomes" id="UP000325466">
    <property type="component" value="Unassembled WGS sequence"/>
</dbReference>
<keyword evidence="2" id="KW-0238">DNA-binding</keyword>
<organism evidence="5 6">
    <name type="scientific">Rhodococcus aetherivorans</name>
    <dbReference type="NCBI Taxonomy" id="191292"/>
    <lineage>
        <taxon>Bacteria</taxon>
        <taxon>Bacillati</taxon>
        <taxon>Actinomycetota</taxon>
        <taxon>Actinomycetes</taxon>
        <taxon>Mycobacteriales</taxon>
        <taxon>Nocardiaceae</taxon>
        <taxon>Rhodococcus</taxon>
    </lineage>
</organism>